<dbReference type="PANTHER" id="PTHR11076:SF33">
    <property type="entry name" value="DNA POLYMERASE KAPPA"/>
    <property type="match status" value="1"/>
</dbReference>
<keyword evidence="6 16" id="KW-0808">Transferase</keyword>
<evidence type="ECO:0000256" key="5">
    <source>
        <dbReference type="ARBA" id="ARBA00022490"/>
    </source>
</evidence>
<evidence type="ECO:0000256" key="12">
    <source>
        <dbReference type="ARBA" id="ARBA00022932"/>
    </source>
</evidence>
<evidence type="ECO:0000256" key="16">
    <source>
        <dbReference type="HAMAP-Rule" id="MF_01113"/>
    </source>
</evidence>
<comment type="catalytic activity">
    <reaction evidence="15 16">
        <text>DNA(n) + a 2'-deoxyribonucleoside 5'-triphosphate = DNA(n+1) + diphosphate</text>
        <dbReference type="Rhea" id="RHEA:22508"/>
        <dbReference type="Rhea" id="RHEA-COMP:17339"/>
        <dbReference type="Rhea" id="RHEA-COMP:17340"/>
        <dbReference type="ChEBI" id="CHEBI:33019"/>
        <dbReference type="ChEBI" id="CHEBI:61560"/>
        <dbReference type="ChEBI" id="CHEBI:173112"/>
        <dbReference type="EC" id="2.7.7.7"/>
    </reaction>
</comment>
<evidence type="ECO:0000256" key="2">
    <source>
        <dbReference type="ARBA" id="ARBA00010945"/>
    </source>
</evidence>
<keyword evidence="8 16" id="KW-0235">DNA replication</keyword>
<comment type="caution">
    <text evidence="18">The sequence shown here is derived from an EMBL/GenBank/DDBJ whole genome shotgun (WGS) entry which is preliminary data.</text>
</comment>
<feature type="site" description="Substrate discrimination" evidence="16">
    <location>
        <position position="23"/>
    </location>
</feature>
<organism evidence="18 19">
    <name type="scientific">Streptococcus ratti</name>
    <dbReference type="NCBI Taxonomy" id="1341"/>
    <lineage>
        <taxon>Bacteria</taxon>
        <taxon>Bacillati</taxon>
        <taxon>Bacillota</taxon>
        <taxon>Bacilli</taxon>
        <taxon>Lactobacillales</taxon>
        <taxon>Streptococcaceae</taxon>
        <taxon>Streptococcus</taxon>
    </lineage>
</organism>
<dbReference type="GO" id="GO:0003887">
    <property type="term" value="F:DNA-directed DNA polymerase activity"/>
    <property type="evidence" value="ECO:0007669"/>
    <property type="project" value="UniProtKB-UniRule"/>
</dbReference>
<dbReference type="Pfam" id="PF11798">
    <property type="entry name" value="IMS_HHH"/>
    <property type="match status" value="1"/>
</dbReference>
<evidence type="ECO:0000256" key="9">
    <source>
        <dbReference type="ARBA" id="ARBA00022723"/>
    </source>
</evidence>
<evidence type="ECO:0000313" key="18">
    <source>
        <dbReference type="EMBL" id="NMD48832.1"/>
    </source>
</evidence>
<evidence type="ECO:0000256" key="8">
    <source>
        <dbReference type="ARBA" id="ARBA00022705"/>
    </source>
</evidence>
<evidence type="ECO:0000256" key="4">
    <source>
        <dbReference type="ARBA" id="ARBA00022457"/>
    </source>
</evidence>
<evidence type="ECO:0000256" key="14">
    <source>
        <dbReference type="ARBA" id="ARBA00023204"/>
    </source>
</evidence>
<keyword evidence="9 16" id="KW-0479">Metal-binding</keyword>
<dbReference type="FunFam" id="3.40.1170.60:FF:000001">
    <property type="entry name" value="DNA polymerase IV"/>
    <property type="match status" value="1"/>
</dbReference>
<protein>
    <recommendedName>
        <fullName evidence="16">DNA polymerase IV</fullName>
        <shortName evidence="16">Pol IV</shortName>
        <ecNumber evidence="16">2.7.7.7</ecNumber>
    </recommendedName>
</protein>
<dbReference type="RefSeq" id="WP_193523260.1">
    <property type="nucleotide sequence ID" value="NZ_JABASA010000006.1"/>
</dbReference>
<dbReference type="GO" id="GO:0000287">
    <property type="term" value="F:magnesium ion binding"/>
    <property type="evidence" value="ECO:0007669"/>
    <property type="project" value="UniProtKB-UniRule"/>
</dbReference>
<dbReference type="InterPro" id="IPR001126">
    <property type="entry name" value="UmuC"/>
</dbReference>
<evidence type="ECO:0000256" key="15">
    <source>
        <dbReference type="ARBA" id="ARBA00049244"/>
    </source>
</evidence>
<dbReference type="NCBIfam" id="NF002677">
    <property type="entry name" value="PRK02406.1"/>
    <property type="match status" value="1"/>
</dbReference>
<keyword evidence="14 16" id="KW-0234">DNA repair</keyword>
<keyword evidence="10 16" id="KW-0227">DNA damage</keyword>
<dbReference type="SUPFAM" id="SSF100879">
    <property type="entry name" value="Lesion bypass DNA polymerase (Y-family), little finger domain"/>
    <property type="match status" value="1"/>
</dbReference>
<evidence type="ECO:0000256" key="11">
    <source>
        <dbReference type="ARBA" id="ARBA00022842"/>
    </source>
</evidence>
<dbReference type="InterPro" id="IPR043128">
    <property type="entry name" value="Rev_trsase/Diguanyl_cyclase"/>
</dbReference>
<dbReference type="PANTHER" id="PTHR11076">
    <property type="entry name" value="DNA REPAIR POLYMERASE UMUC / TRANSFERASE FAMILY MEMBER"/>
    <property type="match status" value="1"/>
</dbReference>
<evidence type="ECO:0000256" key="6">
    <source>
        <dbReference type="ARBA" id="ARBA00022679"/>
    </source>
</evidence>
<name>A0A7X9LDL1_STRRT</name>
<evidence type="ECO:0000256" key="13">
    <source>
        <dbReference type="ARBA" id="ARBA00023125"/>
    </source>
</evidence>
<dbReference type="InterPro" id="IPR024728">
    <property type="entry name" value="PolY_HhH_motif"/>
</dbReference>
<dbReference type="Proteomes" id="UP000532121">
    <property type="component" value="Unassembled WGS sequence"/>
</dbReference>
<dbReference type="HAMAP" id="MF_01113">
    <property type="entry name" value="DNApol_IV"/>
    <property type="match status" value="1"/>
</dbReference>
<reference evidence="18 19" key="1">
    <citation type="submission" date="2020-04" db="EMBL/GenBank/DDBJ databases">
        <title>MicrobeNet Type strains.</title>
        <authorList>
            <person name="Nicholson A.C."/>
        </authorList>
    </citation>
    <scope>NUCLEOTIDE SEQUENCE [LARGE SCALE GENOMIC DNA]</scope>
    <source>
        <strain evidence="18 19">DSM 22768</strain>
    </source>
</reference>
<feature type="active site" evidence="16">
    <location>
        <position position="117"/>
    </location>
</feature>
<feature type="binding site" evidence="16">
    <location>
        <position position="116"/>
    </location>
    <ligand>
        <name>Mg(2+)</name>
        <dbReference type="ChEBI" id="CHEBI:18420"/>
    </ligand>
</feature>
<dbReference type="GO" id="GO:0006281">
    <property type="term" value="P:DNA repair"/>
    <property type="evidence" value="ECO:0007669"/>
    <property type="project" value="UniProtKB-UniRule"/>
</dbReference>
<comment type="cofactor">
    <cofactor evidence="16">
        <name>Mg(2+)</name>
        <dbReference type="ChEBI" id="CHEBI:18420"/>
    </cofactor>
    <text evidence="16">Binds 2 magnesium ions per subunit.</text>
</comment>
<dbReference type="EC" id="2.7.7.7" evidence="16"/>
<evidence type="ECO:0000313" key="19">
    <source>
        <dbReference type="Proteomes" id="UP000532121"/>
    </source>
</evidence>
<keyword evidence="13 16" id="KW-0238">DNA-binding</keyword>
<dbReference type="FunFam" id="3.30.1490.100:FF:000004">
    <property type="entry name" value="DNA polymerase IV"/>
    <property type="match status" value="1"/>
</dbReference>
<dbReference type="InterPro" id="IPR017961">
    <property type="entry name" value="DNA_pol_Y-fam_little_finger"/>
</dbReference>
<comment type="function">
    <text evidence="16">Poorly processive, error-prone DNA polymerase involved in untargeted mutagenesis. Copies undamaged DNA at stalled replication forks, which arise in vivo from mismatched or misaligned primer ends. These misaligned primers can be extended by PolIV. Exhibits no 3'-5' exonuclease (proofreading) activity. May be involved in translesional synthesis, in conjunction with the beta clamp from PolIII.</text>
</comment>
<dbReference type="GO" id="GO:0009432">
    <property type="term" value="P:SOS response"/>
    <property type="evidence" value="ECO:0007669"/>
    <property type="project" value="TreeGrafter"/>
</dbReference>
<dbReference type="GO" id="GO:0042276">
    <property type="term" value="P:error-prone translesion synthesis"/>
    <property type="evidence" value="ECO:0007669"/>
    <property type="project" value="TreeGrafter"/>
</dbReference>
<dbReference type="Gene3D" id="3.30.1490.100">
    <property type="entry name" value="DNA polymerase, Y-family, little finger domain"/>
    <property type="match status" value="1"/>
</dbReference>
<dbReference type="InterPro" id="IPR050116">
    <property type="entry name" value="DNA_polymerase-Y"/>
</dbReference>
<dbReference type="Pfam" id="PF11799">
    <property type="entry name" value="IMS_C"/>
    <property type="match status" value="1"/>
</dbReference>
<comment type="subunit">
    <text evidence="3 16">Monomer.</text>
</comment>
<gene>
    <name evidence="16 18" type="primary">dinB</name>
    <name evidence="18" type="ORF">HHO37_03875</name>
</gene>
<feature type="domain" description="UmuC" evidence="17">
    <location>
        <begin position="14"/>
        <end position="198"/>
    </location>
</feature>
<evidence type="ECO:0000256" key="1">
    <source>
        <dbReference type="ARBA" id="ARBA00004496"/>
    </source>
</evidence>
<dbReference type="AlphaFoldDB" id="A0A7X9LDL1"/>
<dbReference type="InterPro" id="IPR022880">
    <property type="entry name" value="DNApol_IV"/>
</dbReference>
<dbReference type="Pfam" id="PF00817">
    <property type="entry name" value="IMS"/>
    <property type="match status" value="1"/>
</dbReference>
<evidence type="ECO:0000256" key="10">
    <source>
        <dbReference type="ARBA" id="ARBA00022763"/>
    </source>
</evidence>
<dbReference type="CDD" id="cd03586">
    <property type="entry name" value="PolY_Pol_IV_kappa"/>
    <property type="match status" value="1"/>
</dbReference>
<dbReference type="Gene3D" id="3.40.1170.60">
    <property type="match status" value="1"/>
</dbReference>
<dbReference type="PROSITE" id="PS50173">
    <property type="entry name" value="UMUC"/>
    <property type="match status" value="1"/>
</dbReference>
<dbReference type="EMBL" id="JABASA010000006">
    <property type="protein sequence ID" value="NMD48832.1"/>
    <property type="molecule type" value="Genomic_DNA"/>
</dbReference>
<dbReference type="SUPFAM" id="SSF56672">
    <property type="entry name" value="DNA/RNA polymerases"/>
    <property type="match status" value="1"/>
</dbReference>
<comment type="subcellular location">
    <subcellularLocation>
        <location evidence="1 16">Cytoplasm</location>
    </subcellularLocation>
</comment>
<dbReference type="GO" id="GO:0006261">
    <property type="term" value="P:DNA-templated DNA replication"/>
    <property type="evidence" value="ECO:0007669"/>
    <property type="project" value="UniProtKB-UniRule"/>
</dbReference>
<evidence type="ECO:0000256" key="3">
    <source>
        <dbReference type="ARBA" id="ARBA00011245"/>
    </source>
</evidence>
<keyword evidence="11 16" id="KW-0460">Magnesium</keyword>
<keyword evidence="4 16" id="KW-0515">Mutator protein</keyword>
<feature type="binding site" evidence="16">
    <location>
        <position position="18"/>
    </location>
    <ligand>
        <name>Mg(2+)</name>
        <dbReference type="ChEBI" id="CHEBI:18420"/>
    </ligand>
</feature>
<comment type="similarity">
    <text evidence="2 16">Belongs to the DNA polymerase type-Y family.</text>
</comment>
<dbReference type="GO" id="GO:0003684">
    <property type="term" value="F:damaged DNA binding"/>
    <property type="evidence" value="ECO:0007669"/>
    <property type="project" value="InterPro"/>
</dbReference>
<accession>A0A7X9LDL1</accession>
<dbReference type="InterPro" id="IPR043502">
    <property type="entry name" value="DNA/RNA_pol_sf"/>
</dbReference>
<dbReference type="GO" id="GO:0005829">
    <property type="term" value="C:cytosol"/>
    <property type="evidence" value="ECO:0007669"/>
    <property type="project" value="TreeGrafter"/>
</dbReference>
<evidence type="ECO:0000256" key="7">
    <source>
        <dbReference type="ARBA" id="ARBA00022695"/>
    </source>
</evidence>
<dbReference type="Gene3D" id="1.10.150.20">
    <property type="entry name" value="5' to 3' exonuclease, C-terminal subdomain"/>
    <property type="match status" value="1"/>
</dbReference>
<sequence>MLIFPLINDTSRKIIHIDMDAFFAAVEERDNPKLRGKPLVIGADPRQTGGRGVVSTCNYEARKFGIHSAMSSKEAYERCPQAVFVRGNYAKYREIGMQVRDIFKRYTDLVEPMSIDEAYLDVTENKPKIKSAVKIAKLIQHDIWNELHLTCSAGVSYNKFLAKLASDYNKPRGLTVILPDEAEEFLADLPIEKFYGVGKKSVEKLHELNVFTGKDLQQIPEMTLIDLFGRFGFDLYRKARGISNSPVKNNRIRKSIGSERTYSKLLYSDEDIKVELSKNARRVSDSLIKNERKGKVVVIKVRYSDFSTLTKRKTLDIATQDFAVIERSAHQIFDSLIENHSGVRLLGVTVTALEDDAREEFSLTADDF</sequence>
<dbReference type="Gene3D" id="3.30.70.270">
    <property type="match status" value="1"/>
</dbReference>
<dbReference type="InterPro" id="IPR036775">
    <property type="entry name" value="DNA_pol_Y-fam_lit_finger_sf"/>
</dbReference>
<evidence type="ECO:0000259" key="17">
    <source>
        <dbReference type="PROSITE" id="PS50173"/>
    </source>
</evidence>
<keyword evidence="12 16" id="KW-0239">DNA-directed DNA polymerase</keyword>
<keyword evidence="7 16" id="KW-0548">Nucleotidyltransferase</keyword>
<proteinExistence type="inferred from homology"/>
<keyword evidence="5 16" id="KW-0963">Cytoplasm</keyword>